<dbReference type="InterPro" id="IPR008999">
    <property type="entry name" value="Actin-crosslinking"/>
</dbReference>
<dbReference type="GeneID" id="14888760"/>
<dbReference type="AlphaFoldDB" id="A0A0A1U976"/>
<evidence type="ECO:0000313" key="2">
    <source>
        <dbReference type="Proteomes" id="UP000014680"/>
    </source>
</evidence>
<dbReference type="VEuPathDB" id="AmoebaDB:EIN_424280"/>
<accession>A0A0A1U976</accession>
<proteinExistence type="predicted"/>
<reference evidence="1 2" key="1">
    <citation type="submission" date="2012-10" db="EMBL/GenBank/DDBJ databases">
        <authorList>
            <person name="Zafar N."/>
            <person name="Inman J."/>
            <person name="Hall N."/>
            <person name="Lorenzi H."/>
            <person name="Caler E."/>
        </authorList>
    </citation>
    <scope>NUCLEOTIDE SEQUENCE [LARGE SCALE GENOMIC DNA]</scope>
    <source>
        <strain evidence="1 2">IP1</strain>
    </source>
</reference>
<evidence type="ECO:0000313" key="1">
    <source>
        <dbReference type="EMBL" id="ELP89746.1"/>
    </source>
</evidence>
<sequence length="245" mass="28096">MTSNKFYITLDAEENTVFMKKQDGVLMTDSSQNKTRSVFEVERVDDPPLGFYLKSGGTYFYRCKHGPLIVASEKSKADIFEYDFETKLLVVVRPEGKFVCSFRDDVLFGDDILKIDFSTTYPSVEIGGSSFFFLISSLPSNRSAFGLFLSPISTQANVVLRQGKYGEETFVCMKDMESERKMFLSRNKTELNVTIFKENAEKFTVKDKTPFFWVNRKFLPLIAGEQSVKGYQVAFPLNFFNFHPL</sequence>
<dbReference type="OrthoDB" id="24782at2759"/>
<dbReference type="OMA" id="YFFVSSM"/>
<dbReference type="RefSeq" id="XP_004256517.1">
    <property type="nucleotide sequence ID" value="XM_004256469.1"/>
</dbReference>
<organism evidence="1 2">
    <name type="scientific">Entamoeba invadens IP1</name>
    <dbReference type="NCBI Taxonomy" id="370355"/>
    <lineage>
        <taxon>Eukaryota</taxon>
        <taxon>Amoebozoa</taxon>
        <taxon>Evosea</taxon>
        <taxon>Archamoebae</taxon>
        <taxon>Mastigamoebida</taxon>
        <taxon>Entamoebidae</taxon>
        <taxon>Entamoeba</taxon>
    </lineage>
</organism>
<keyword evidence="2" id="KW-1185">Reference proteome</keyword>
<gene>
    <name evidence="1" type="ORF">EIN_424280</name>
</gene>
<name>A0A0A1U976_ENTIV</name>
<dbReference type="SUPFAM" id="SSF50405">
    <property type="entry name" value="Actin-crosslinking proteins"/>
    <property type="match status" value="1"/>
</dbReference>
<protein>
    <submittedName>
        <fullName evidence="1">Uncharacterized protein</fullName>
    </submittedName>
</protein>
<dbReference type="Proteomes" id="UP000014680">
    <property type="component" value="Unassembled WGS sequence"/>
</dbReference>
<dbReference type="EMBL" id="KB206573">
    <property type="protein sequence ID" value="ELP89746.1"/>
    <property type="molecule type" value="Genomic_DNA"/>
</dbReference>
<dbReference type="KEGG" id="eiv:EIN_424280"/>